<protein>
    <submittedName>
        <fullName evidence="2">Unannotated protein</fullName>
    </submittedName>
</protein>
<proteinExistence type="predicted"/>
<name>A0A6J7CEF2_9ZZZZ</name>
<accession>A0A6J7CEF2</accession>
<dbReference type="AlphaFoldDB" id="A0A6J7CEF2"/>
<reference evidence="2" key="1">
    <citation type="submission" date="2020-05" db="EMBL/GenBank/DDBJ databases">
        <authorList>
            <person name="Chiriac C."/>
            <person name="Salcher M."/>
            <person name="Ghai R."/>
            <person name="Kavagutti S V."/>
        </authorList>
    </citation>
    <scope>NUCLEOTIDE SEQUENCE</scope>
</reference>
<gene>
    <name evidence="1" type="ORF">UFOPK2822_00118</name>
    <name evidence="2" type="ORF">UFOPK3346_00055</name>
    <name evidence="3" type="ORF">UFOPK3670_00549</name>
    <name evidence="4" type="ORF">UFOPK4308_00555</name>
</gene>
<dbReference type="EMBL" id="CAFBMV010000003">
    <property type="protein sequence ID" value="CAB4919165.1"/>
    <property type="molecule type" value="Genomic_DNA"/>
</dbReference>
<dbReference type="EMBL" id="CAFBLE010000001">
    <property type="protein sequence ID" value="CAB4855314.1"/>
    <property type="molecule type" value="Genomic_DNA"/>
</dbReference>
<evidence type="ECO:0000313" key="3">
    <source>
        <dbReference type="EMBL" id="CAB4919165.1"/>
    </source>
</evidence>
<dbReference type="SUPFAM" id="SSF109998">
    <property type="entry name" value="Triger factor/SurA peptide-binding domain-like"/>
    <property type="match status" value="1"/>
</dbReference>
<evidence type="ECO:0000313" key="2">
    <source>
        <dbReference type="EMBL" id="CAB4855314.1"/>
    </source>
</evidence>
<organism evidence="2">
    <name type="scientific">freshwater metagenome</name>
    <dbReference type="NCBI Taxonomy" id="449393"/>
    <lineage>
        <taxon>unclassified sequences</taxon>
        <taxon>metagenomes</taxon>
        <taxon>ecological metagenomes</taxon>
    </lineage>
</organism>
<dbReference type="EMBL" id="CAFBQL010000003">
    <property type="protein sequence ID" value="CAB5056147.1"/>
    <property type="molecule type" value="Genomic_DNA"/>
</dbReference>
<evidence type="ECO:0000313" key="4">
    <source>
        <dbReference type="EMBL" id="CAB5056147.1"/>
    </source>
</evidence>
<evidence type="ECO:0000313" key="1">
    <source>
        <dbReference type="EMBL" id="CAB4740109.1"/>
    </source>
</evidence>
<sequence length="203" mass="20615">MKRIIALISIAGALVLTGCSSISSAATVGSEKISQATVQTSIDTVLAERATVDTSQMTNLETGAALNRSQLRFHLIVALLGAVGKDAKVTVTKAEIDTRRASIISQIGGAAALPKALVGAGIASVDLDAYLELILTSEKISAAAVAAGVDQSTVGDEIQKLVVAKAQELKVTVNPRYGTWDSVNGDVIAVDSASPAASTAATP</sequence>
<dbReference type="InterPro" id="IPR027304">
    <property type="entry name" value="Trigger_fact/SurA_dom_sf"/>
</dbReference>
<dbReference type="EMBL" id="CAEZZC010000001">
    <property type="protein sequence ID" value="CAB4740109.1"/>
    <property type="molecule type" value="Genomic_DNA"/>
</dbReference>
<dbReference type="PROSITE" id="PS51257">
    <property type="entry name" value="PROKAR_LIPOPROTEIN"/>
    <property type="match status" value="1"/>
</dbReference>